<feature type="transmembrane region" description="Helical" evidence="1">
    <location>
        <begin position="12"/>
        <end position="31"/>
    </location>
</feature>
<dbReference type="CDD" id="cd01324">
    <property type="entry name" value="cbb3_Oxidase_CcoQ"/>
    <property type="match status" value="1"/>
</dbReference>
<dbReference type="Proteomes" id="UP000319148">
    <property type="component" value="Unassembled WGS sequence"/>
</dbReference>
<keyword evidence="1" id="KW-1133">Transmembrane helix</keyword>
<evidence type="ECO:0000313" key="3">
    <source>
        <dbReference type="Proteomes" id="UP000319148"/>
    </source>
</evidence>
<dbReference type="Pfam" id="PF05545">
    <property type="entry name" value="FixQ"/>
    <property type="match status" value="1"/>
</dbReference>
<name>A0A501PNM9_9PROT</name>
<organism evidence="2 3">
    <name type="scientific">Emcibacter nanhaiensis</name>
    <dbReference type="NCBI Taxonomy" id="1505037"/>
    <lineage>
        <taxon>Bacteria</taxon>
        <taxon>Pseudomonadati</taxon>
        <taxon>Pseudomonadota</taxon>
        <taxon>Alphaproteobacteria</taxon>
        <taxon>Emcibacterales</taxon>
        <taxon>Emcibacteraceae</taxon>
        <taxon>Emcibacter</taxon>
    </lineage>
</organism>
<proteinExistence type="predicted"/>
<comment type="caution">
    <text evidence="2">The sequence shown here is derived from an EMBL/GenBank/DDBJ whole genome shotgun (WGS) entry which is preliminary data.</text>
</comment>
<keyword evidence="1" id="KW-0812">Transmembrane</keyword>
<accession>A0A501PNM9</accession>
<dbReference type="InterPro" id="IPR008621">
    <property type="entry name" value="Cbb3-typ_cyt_oxidase_comp"/>
</dbReference>
<dbReference type="AlphaFoldDB" id="A0A501PNM9"/>
<evidence type="ECO:0000313" key="2">
    <source>
        <dbReference type="EMBL" id="TPD62059.1"/>
    </source>
</evidence>
<keyword evidence="1" id="KW-0472">Membrane</keyword>
<reference evidence="3" key="1">
    <citation type="submission" date="2019-06" db="EMBL/GenBank/DDBJ databases">
        <title>The complete genome of Emcibacter congregatus ZYLT.</title>
        <authorList>
            <person name="Zhao Z."/>
        </authorList>
    </citation>
    <scope>NUCLEOTIDE SEQUENCE [LARGE SCALE GENOMIC DNA]</scope>
    <source>
        <strain evidence="3">MCCC 1A06723</strain>
    </source>
</reference>
<evidence type="ECO:0000256" key="1">
    <source>
        <dbReference type="SAM" id="Phobius"/>
    </source>
</evidence>
<keyword evidence="3" id="KW-1185">Reference proteome</keyword>
<dbReference type="EMBL" id="VFIY01000005">
    <property type="protein sequence ID" value="TPD62059.1"/>
    <property type="molecule type" value="Genomic_DNA"/>
</dbReference>
<sequence>MTHHDASTFAQTWGLVLFLVLFVGIVAYALWPGNRDKFNKASRAPLDEE</sequence>
<protein>
    <submittedName>
        <fullName evidence="2">Cbb3-type cytochrome c oxidase subunit 3</fullName>
    </submittedName>
</protein>
<gene>
    <name evidence="2" type="ORF">FIV46_06650</name>
</gene>